<sequence length="144" mass="13512">MPTLPPRIRSHPPSSAIPAGQTGAAPLANIAEGIQANQFSWIVSLPAGSAINLKLVDNTGNTVYTSALNVLAGSSTACLNGGGSASGSSASAGPAASSASASASHAASSASASASASAKPAAAGRNAVAALPLVAAGVAAAYFL</sequence>
<gene>
    <name evidence="2" type="ORF">VHUM_00594</name>
</gene>
<dbReference type="AlphaFoldDB" id="A0A7D8VEF3"/>
<dbReference type="EMBL" id="QKWK01000001">
    <property type="protein sequence ID" value="TXT16091.1"/>
    <property type="molecule type" value="Genomic_DNA"/>
</dbReference>
<evidence type="ECO:0000256" key="1">
    <source>
        <dbReference type="SAM" id="MobiDB-lite"/>
    </source>
</evidence>
<proteinExistence type="predicted"/>
<protein>
    <submittedName>
        <fullName evidence="2">Uncharacterized protein</fullName>
    </submittedName>
</protein>
<organism evidence="2 3">
    <name type="scientific">Vanrija humicola</name>
    <name type="common">Yeast</name>
    <name type="synonym">Cryptococcus humicola</name>
    <dbReference type="NCBI Taxonomy" id="5417"/>
    <lineage>
        <taxon>Eukaryota</taxon>
        <taxon>Fungi</taxon>
        <taxon>Dikarya</taxon>
        <taxon>Basidiomycota</taxon>
        <taxon>Agaricomycotina</taxon>
        <taxon>Tremellomycetes</taxon>
        <taxon>Trichosporonales</taxon>
        <taxon>Trichosporonaceae</taxon>
        <taxon>Vanrija</taxon>
    </lineage>
</organism>
<feature type="region of interest" description="Disordered" evidence="1">
    <location>
        <begin position="1"/>
        <end position="21"/>
    </location>
</feature>
<evidence type="ECO:0000313" key="2">
    <source>
        <dbReference type="EMBL" id="TXT16091.1"/>
    </source>
</evidence>
<name>A0A7D8VEF3_VANHU</name>
<dbReference type="OrthoDB" id="3362246at2759"/>
<dbReference type="Proteomes" id="UP000473826">
    <property type="component" value="Unassembled WGS sequence"/>
</dbReference>
<comment type="caution">
    <text evidence="2">The sequence shown here is derived from an EMBL/GenBank/DDBJ whole genome shotgun (WGS) entry which is preliminary data.</text>
</comment>
<evidence type="ECO:0000313" key="3">
    <source>
        <dbReference type="Proteomes" id="UP000473826"/>
    </source>
</evidence>
<accession>A0A7D8VEF3</accession>
<reference evidence="2 3" key="1">
    <citation type="journal article" date="2019" name="PLoS Genet.">
        <title>Convergent evolution of linked mating-type loci in basidiomycete fungi.</title>
        <authorList>
            <person name="Sun S."/>
            <person name="Coelho M.A."/>
            <person name="Heitman J."/>
            <person name="Nowrousian M."/>
        </authorList>
    </citation>
    <scope>NUCLEOTIDE SEQUENCE [LARGE SCALE GENOMIC DNA]</scope>
    <source>
        <strain evidence="2 3">CBS 4282</strain>
    </source>
</reference>
<keyword evidence="3" id="KW-1185">Reference proteome</keyword>